<evidence type="ECO:0000259" key="4">
    <source>
        <dbReference type="Pfam" id="PF02397"/>
    </source>
</evidence>
<evidence type="ECO:0000256" key="3">
    <source>
        <dbReference type="SAM" id="Phobius"/>
    </source>
</evidence>
<feature type="domain" description="Bacterial sugar transferase" evidence="4">
    <location>
        <begin position="27"/>
        <end position="210"/>
    </location>
</feature>
<dbReference type="Pfam" id="PF02397">
    <property type="entry name" value="Bac_transf"/>
    <property type="match status" value="1"/>
</dbReference>
<comment type="similarity">
    <text evidence="1">Belongs to the bacterial sugar transferase family.</text>
</comment>
<evidence type="ECO:0000313" key="5">
    <source>
        <dbReference type="EMBL" id="ODR92741.1"/>
    </source>
</evidence>
<dbReference type="PANTHER" id="PTHR30576">
    <property type="entry name" value="COLANIC BIOSYNTHESIS UDP-GLUCOSE LIPID CARRIER TRANSFERASE"/>
    <property type="match status" value="1"/>
</dbReference>
<reference evidence="6" key="1">
    <citation type="submission" date="2016-05" db="EMBL/GenBank/DDBJ databases">
        <authorList>
            <person name="Li Y."/>
        </authorList>
    </citation>
    <scope>NUCLEOTIDE SEQUENCE [LARGE SCALE GENOMIC DNA]</scope>
    <source>
        <strain evidence="6">YIC4027</strain>
    </source>
</reference>
<dbReference type="GO" id="GO:0000271">
    <property type="term" value="P:polysaccharide biosynthetic process"/>
    <property type="evidence" value="ECO:0007669"/>
    <property type="project" value="UniProtKB-KW"/>
</dbReference>
<dbReference type="GO" id="GO:0016780">
    <property type="term" value="F:phosphotransferase activity, for other substituted phosphate groups"/>
    <property type="evidence" value="ECO:0007669"/>
    <property type="project" value="TreeGrafter"/>
</dbReference>
<proteinExistence type="inferred from homology"/>
<keyword evidence="3" id="KW-0812">Transmembrane</keyword>
<comment type="caution">
    <text evidence="5">The sequence shown here is derived from an EMBL/GenBank/DDBJ whole genome shotgun (WGS) entry which is preliminary data.</text>
</comment>
<protein>
    <recommendedName>
        <fullName evidence="4">Bacterial sugar transferase domain-containing protein</fullName>
    </recommendedName>
</protein>
<evidence type="ECO:0000256" key="2">
    <source>
        <dbReference type="ARBA" id="ARBA00023169"/>
    </source>
</evidence>
<dbReference type="Proteomes" id="UP000094342">
    <property type="component" value="Unassembled WGS sequence"/>
</dbReference>
<evidence type="ECO:0000256" key="1">
    <source>
        <dbReference type="ARBA" id="ARBA00006464"/>
    </source>
</evidence>
<dbReference type="STRING" id="1752398.A8M32_03510"/>
<sequence>MKDFVWSSSRNFQRAVRAKRPVGGLAKRGFDIGAASLGLALLGPLLVLLACLVAFSDGGPAFQRHIRIGRGGSLFTCLTFRTTAEGEGRLTSLQSPPSRLPAEQSAHEQHLTPIGAVLTKLGLVELPQFLNVLRGDMSFVGPRPVAPGAPELLGSAGEIYLESRPGMTGPWRAGASEESAHTHRPALARRYVENWSFFNDLRIIAKSVTAACLTRSS</sequence>
<gene>
    <name evidence="5" type="ORF">A8M32_03510</name>
</gene>
<keyword evidence="6" id="KW-1185">Reference proteome</keyword>
<name>A0A1E3VI05_9HYPH</name>
<evidence type="ECO:0000313" key="6">
    <source>
        <dbReference type="Proteomes" id="UP000094342"/>
    </source>
</evidence>
<keyword evidence="2" id="KW-0270">Exopolysaccharide synthesis</keyword>
<dbReference type="OrthoDB" id="9808602at2"/>
<keyword evidence="3" id="KW-0472">Membrane</keyword>
<dbReference type="EMBL" id="LYBW01000040">
    <property type="protein sequence ID" value="ODR92741.1"/>
    <property type="molecule type" value="Genomic_DNA"/>
</dbReference>
<feature type="transmembrane region" description="Helical" evidence="3">
    <location>
        <begin position="32"/>
        <end position="55"/>
    </location>
</feature>
<dbReference type="InterPro" id="IPR003362">
    <property type="entry name" value="Bact_transf"/>
</dbReference>
<organism evidence="5 6">
    <name type="scientific">Sinorhizobium alkalisoli</name>
    <dbReference type="NCBI Taxonomy" id="1752398"/>
    <lineage>
        <taxon>Bacteria</taxon>
        <taxon>Pseudomonadati</taxon>
        <taxon>Pseudomonadota</taxon>
        <taxon>Alphaproteobacteria</taxon>
        <taxon>Hyphomicrobiales</taxon>
        <taxon>Rhizobiaceae</taxon>
        <taxon>Sinorhizobium/Ensifer group</taxon>
        <taxon>Sinorhizobium</taxon>
    </lineage>
</organism>
<dbReference type="AlphaFoldDB" id="A0A1E3VI05"/>
<accession>A0A1E3VI05</accession>
<keyword evidence="3" id="KW-1133">Transmembrane helix</keyword>
<dbReference type="PANTHER" id="PTHR30576:SF0">
    <property type="entry name" value="UNDECAPRENYL-PHOSPHATE N-ACETYLGALACTOSAMINYL 1-PHOSPHATE TRANSFERASE-RELATED"/>
    <property type="match status" value="1"/>
</dbReference>